<dbReference type="Pfam" id="PF01841">
    <property type="entry name" value="Transglut_core"/>
    <property type="match status" value="1"/>
</dbReference>
<dbReference type="Gene3D" id="3.10.620.30">
    <property type="match status" value="1"/>
</dbReference>
<dbReference type="AlphaFoldDB" id="G5ICT0"/>
<accession>G5ICT0</accession>
<dbReference type="PATRIC" id="fig|742737.3.peg.1274"/>
<dbReference type="SUPFAM" id="SSF54001">
    <property type="entry name" value="Cysteine proteinases"/>
    <property type="match status" value="1"/>
</dbReference>
<feature type="domain" description="Transglutaminase-like" evidence="2">
    <location>
        <begin position="195"/>
        <end position="256"/>
    </location>
</feature>
<feature type="chain" id="PRO_5003478532" description="Transglutaminase-like domain-containing protein" evidence="1">
    <location>
        <begin position="25"/>
        <end position="290"/>
    </location>
</feature>
<evidence type="ECO:0000313" key="4">
    <source>
        <dbReference type="Proteomes" id="UP000005384"/>
    </source>
</evidence>
<dbReference type="EMBL" id="ADLN01000012">
    <property type="protein sequence ID" value="EHI60701.1"/>
    <property type="molecule type" value="Genomic_DNA"/>
</dbReference>
<feature type="signal peptide" evidence="1">
    <location>
        <begin position="1"/>
        <end position="24"/>
    </location>
</feature>
<keyword evidence="4" id="KW-1185">Reference proteome</keyword>
<dbReference type="PANTHER" id="PTHR33490:SF6">
    <property type="entry name" value="SLL1049 PROTEIN"/>
    <property type="match status" value="1"/>
</dbReference>
<proteinExistence type="predicted"/>
<name>G5ICT0_9FIRM</name>
<evidence type="ECO:0000313" key="3">
    <source>
        <dbReference type="EMBL" id="EHI60701.1"/>
    </source>
</evidence>
<evidence type="ECO:0000256" key="1">
    <source>
        <dbReference type="SAM" id="SignalP"/>
    </source>
</evidence>
<keyword evidence="1" id="KW-0732">Signal</keyword>
<reference evidence="3 4" key="1">
    <citation type="submission" date="2011-08" db="EMBL/GenBank/DDBJ databases">
        <title>The Genome Sequence of Clostridium hathewayi WAL-18680.</title>
        <authorList>
            <consortium name="The Broad Institute Genome Sequencing Platform"/>
            <person name="Earl A."/>
            <person name="Ward D."/>
            <person name="Feldgarden M."/>
            <person name="Gevers D."/>
            <person name="Finegold S.M."/>
            <person name="Summanen P.H."/>
            <person name="Molitoris D.R."/>
            <person name="Song M."/>
            <person name="Daigneault M."/>
            <person name="Allen-Vercoe E."/>
            <person name="Young S.K."/>
            <person name="Zeng Q."/>
            <person name="Gargeya S."/>
            <person name="Fitzgerald M."/>
            <person name="Haas B."/>
            <person name="Abouelleil A."/>
            <person name="Alvarado L."/>
            <person name="Arachchi H.M."/>
            <person name="Berlin A."/>
            <person name="Brown A."/>
            <person name="Chapman S.B."/>
            <person name="Chen Z."/>
            <person name="Dunbar C."/>
            <person name="Freedman E."/>
            <person name="Gearin G."/>
            <person name="Gellesch M."/>
            <person name="Goldberg J."/>
            <person name="Griggs A."/>
            <person name="Gujja S."/>
            <person name="Heiman D."/>
            <person name="Howarth C."/>
            <person name="Larson L."/>
            <person name="Lui A."/>
            <person name="MacDonald P.J.P."/>
            <person name="Montmayeur A."/>
            <person name="Murphy C."/>
            <person name="Neiman D."/>
            <person name="Pearson M."/>
            <person name="Priest M."/>
            <person name="Roberts A."/>
            <person name="Saif S."/>
            <person name="Shea T."/>
            <person name="Shenoy N."/>
            <person name="Sisk P."/>
            <person name="Stolte C."/>
            <person name="Sykes S."/>
            <person name="Wortman J."/>
            <person name="Nusbaum C."/>
            <person name="Birren B."/>
        </authorList>
    </citation>
    <scope>NUCLEOTIDE SEQUENCE [LARGE SCALE GENOMIC DNA]</scope>
    <source>
        <strain evidence="3 4">WAL-18680</strain>
    </source>
</reference>
<sequence>MKTTVFSTIFAAFLCLLCSFHSMAATVYTPEASGTVTYGNNKAVIDASHASEGYLMIKYTGSNPTIRLRIAKDTTYTYILNSSGQYETFPLTEGSGTYSVKVFELVSGTQYMQVASESVPVTLSSDTKPFLYPNQFCNFNANSAVVSQADAITSGISEPLDKVAAIYNYTVDTITYDNEKAKTVQSDYLPNPDTTLSQKSGICFDYASLMTSMLRSQNIPTKLVIGYADDVYHAWVSIYIQSQGWIDNVIYFDGTSWKFMDPTFVSSGKKSQEALDYVSNPAHYTAKFTY</sequence>
<evidence type="ECO:0000259" key="2">
    <source>
        <dbReference type="SMART" id="SM00460"/>
    </source>
</evidence>
<dbReference type="HOGENOM" id="CLU_054517_0_0_9"/>
<gene>
    <name evidence="3" type="ORF">HMPREF9473_01265</name>
</gene>
<comment type="caution">
    <text evidence="3">The sequence shown here is derived from an EMBL/GenBank/DDBJ whole genome shotgun (WGS) entry which is preliminary data.</text>
</comment>
<dbReference type="SMART" id="SM00460">
    <property type="entry name" value="TGc"/>
    <property type="match status" value="1"/>
</dbReference>
<dbReference type="Proteomes" id="UP000005384">
    <property type="component" value="Unassembled WGS sequence"/>
</dbReference>
<dbReference type="OrthoDB" id="1817605at2"/>
<protein>
    <recommendedName>
        <fullName evidence="2">Transglutaminase-like domain-containing protein</fullName>
    </recommendedName>
</protein>
<organism evidence="3 4">
    <name type="scientific">Hungatella hathewayi WAL-18680</name>
    <dbReference type="NCBI Taxonomy" id="742737"/>
    <lineage>
        <taxon>Bacteria</taxon>
        <taxon>Bacillati</taxon>
        <taxon>Bacillota</taxon>
        <taxon>Clostridia</taxon>
        <taxon>Lachnospirales</taxon>
        <taxon>Lachnospiraceae</taxon>
        <taxon>Hungatella</taxon>
    </lineage>
</organism>
<dbReference type="InterPro" id="IPR002931">
    <property type="entry name" value="Transglutaminase-like"/>
</dbReference>
<dbReference type="InterPro" id="IPR038765">
    <property type="entry name" value="Papain-like_cys_pep_sf"/>
</dbReference>
<dbReference type="PANTHER" id="PTHR33490">
    <property type="entry name" value="BLR5614 PROTEIN-RELATED"/>
    <property type="match status" value="1"/>
</dbReference>